<gene>
    <name evidence="2" type="ordered locus">Despr_3180</name>
</gene>
<dbReference type="EMBL" id="CP002364">
    <property type="protein sequence ID" value="ADW19308.1"/>
    <property type="molecule type" value="Genomic_DNA"/>
</dbReference>
<organism evidence="2 3">
    <name type="scientific">Desulfobulbus propionicus (strain ATCC 33891 / DSM 2032 / VKM B-1956 / 1pr3)</name>
    <dbReference type="NCBI Taxonomy" id="577650"/>
    <lineage>
        <taxon>Bacteria</taxon>
        <taxon>Pseudomonadati</taxon>
        <taxon>Thermodesulfobacteriota</taxon>
        <taxon>Desulfobulbia</taxon>
        <taxon>Desulfobulbales</taxon>
        <taxon>Desulfobulbaceae</taxon>
        <taxon>Desulfobulbus</taxon>
    </lineage>
</organism>
<feature type="compositionally biased region" description="Acidic residues" evidence="1">
    <location>
        <begin position="80"/>
        <end position="119"/>
    </location>
</feature>
<name>A0A7U3YPS1_DESPD</name>
<protein>
    <submittedName>
        <fullName evidence="2">Uncharacterized protein</fullName>
    </submittedName>
</protein>
<dbReference type="Proteomes" id="UP000006365">
    <property type="component" value="Chromosome"/>
</dbReference>
<dbReference type="AlphaFoldDB" id="A0A7U3YPS1"/>
<keyword evidence="3" id="KW-1185">Reference proteome</keyword>
<reference evidence="2 3" key="1">
    <citation type="journal article" date="2011" name="Stand. Genomic Sci.">
        <title>Complete genome sequence of Desulfobulbus propionicus type strain (1pr3).</title>
        <authorList>
            <person name="Pagani I."/>
            <person name="Lapidus A."/>
            <person name="Nolan M."/>
            <person name="Lucas S."/>
            <person name="Hammon N."/>
            <person name="Deshpande S."/>
            <person name="Cheng J.F."/>
            <person name="Chertkov O."/>
            <person name="Davenport K."/>
            <person name="Tapia R."/>
            <person name="Han C."/>
            <person name="Goodwin L."/>
            <person name="Pitluck S."/>
            <person name="Liolios K."/>
            <person name="Mavromatis K."/>
            <person name="Ivanova N."/>
            <person name="Mikhailova N."/>
            <person name="Pati A."/>
            <person name="Chen A."/>
            <person name="Palaniappan K."/>
            <person name="Land M."/>
            <person name="Hauser L."/>
            <person name="Chang Y.J."/>
            <person name="Jeffries C.D."/>
            <person name="Detter J.C."/>
            <person name="Brambilla E."/>
            <person name="Kannan K.P."/>
            <person name="Djao O.D."/>
            <person name="Rohde M."/>
            <person name="Pukall R."/>
            <person name="Spring S."/>
            <person name="Goker M."/>
            <person name="Sikorski J."/>
            <person name="Woyke T."/>
            <person name="Bristow J."/>
            <person name="Eisen J.A."/>
            <person name="Markowitz V."/>
            <person name="Hugenholtz P."/>
            <person name="Kyrpides N.C."/>
            <person name="Klenk H.P."/>
        </authorList>
    </citation>
    <scope>NUCLEOTIDE SEQUENCE [LARGE SCALE GENOMIC DNA]</scope>
    <source>
        <strain evidence="3">ATCC 33891 / DSM 2032 / 1pr3</strain>
    </source>
</reference>
<evidence type="ECO:0000313" key="3">
    <source>
        <dbReference type="Proteomes" id="UP000006365"/>
    </source>
</evidence>
<accession>A0A7U3YPS1</accession>
<dbReference type="KEGG" id="dpr:Despr_3180"/>
<sequence>MECEQLIRLIKDWYLRVKQETMAPARMMQFVDQHVKNCCICQADLLLPDEVEKIREFVLPESKIPKASRSLDDTTPEISPGEEDDFDEDDEYVDDTDDELDEDDIDDDEEDDLSDDDVI</sequence>
<evidence type="ECO:0000256" key="1">
    <source>
        <dbReference type="SAM" id="MobiDB-lite"/>
    </source>
</evidence>
<proteinExistence type="predicted"/>
<evidence type="ECO:0000313" key="2">
    <source>
        <dbReference type="EMBL" id="ADW19308.1"/>
    </source>
</evidence>
<feature type="region of interest" description="Disordered" evidence="1">
    <location>
        <begin position="65"/>
        <end position="119"/>
    </location>
</feature>